<gene>
    <name evidence="2" type="ORF">WJX64_05225</name>
</gene>
<evidence type="ECO:0008006" key="4">
    <source>
        <dbReference type="Google" id="ProtNLM"/>
    </source>
</evidence>
<protein>
    <recommendedName>
        <fullName evidence="4">GH26 domain-containing protein</fullName>
    </recommendedName>
</protein>
<comment type="caution">
    <text evidence="2">The sequence shown here is derived from an EMBL/GenBank/DDBJ whole genome shotgun (WGS) entry which is preliminary data.</text>
</comment>
<feature type="chain" id="PRO_5045923768" description="GH26 domain-containing protein" evidence="1">
    <location>
        <begin position="21"/>
        <end position="329"/>
    </location>
</feature>
<keyword evidence="1" id="KW-0732">Signal</keyword>
<accession>A0ABU9W2S2</accession>
<organism evidence="2 3">
    <name type="scientific">Leifsonia stereocauli</name>
    <dbReference type="NCBI Taxonomy" id="3134136"/>
    <lineage>
        <taxon>Bacteria</taxon>
        <taxon>Bacillati</taxon>
        <taxon>Actinomycetota</taxon>
        <taxon>Actinomycetes</taxon>
        <taxon>Micrococcales</taxon>
        <taxon>Microbacteriaceae</taxon>
        <taxon>Leifsonia</taxon>
    </lineage>
</organism>
<dbReference type="EMBL" id="JBCLVG010000001">
    <property type="protein sequence ID" value="MEN1945940.1"/>
    <property type="molecule type" value="Genomic_DNA"/>
</dbReference>
<reference evidence="2 3" key="1">
    <citation type="submission" date="2024-03" db="EMBL/GenBank/DDBJ databases">
        <title>YIM 134122 draft genome.</title>
        <authorList>
            <person name="Zuo S."/>
            <person name="Xiong L."/>
        </authorList>
    </citation>
    <scope>NUCLEOTIDE SEQUENCE [LARGE SCALE GENOMIC DNA]</scope>
    <source>
        <strain evidence="2 3">YIM 134122</strain>
    </source>
</reference>
<evidence type="ECO:0000313" key="3">
    <source>
        <dbReference type="Proteomes" id="UP001425155"/>
    </source>
</evidence>
<keyword evidence="3" id="KW-1185">Reference proteome</keyword>
<dbReference type="RefSeq" id="WP_342112436.1">
    <property type="nucleotide sequence ID" value="NZ_JBCAUN010000001.1"/>
</dbReference>
<evidence type="ECO:0000256" key="1">
    <source>
        <dbReference type="SAM" id="SignalP"/>
    </source>
</evidence>
<dbReference type="Proteomes" id="UP001425155">
    <property type="component" value="Unassembled WGS sequence"/>
</dbReference>
<evidence type="ECO:0000313" key="2">
    <source>
        <dbReference type="EMBL" id="MEN1945940.1"/>
    </source>
</evidence>
<sequence>MRTHTIVIAAATLTCAAVVAAIMAASLLGDRTPAPVQTMAATRPAEPVPTAEPDLGNEAVTSMWVWHNPIASEDDTRGKAYEPANAERLASFAETNGLHIVHLSAPWKSGQGSFADWLDQSTRALADEGIESSMLGGDPTWVDHPDFAVEWMKDATDARDVAQIQLDVEPWTTPAWERDKEATIVKWLAVLDAVKTELPPGVRLAIDAPWWLVNEAAPGGGNTLMDAVLDRVDRVEIVAFSDHAGGAEGIITLATSAVAAAAKANVPFGIGVETDSPSVAGGEQYTFSDDGPTVFETEINSVERAFVEVPGYQGITVQRYQTWRELHDL</sequence>
<name>A0ABU9W2S2_9MICO</name>
<proteinExistence type="predicted"/>
<feature type="signal peptide" evidence="1">
    <location>
        <begin position="1"/>
        <end position="20"/>
    </location>
</feature>